<proteinExistence type="predicted"/>
<name>A0AAP0GC47_9ASPA</name>
<organism evidence="5 6">
    <name type="scientific">Platanthera zijinensis</name>
    <dbReference type="NCBI Taxonomy" id="2320716"/>
    <lineage>
        <taxon>Eukaryota</taxon>
        <taxon>Viridiplantae</taxon>
        <taxon>Streptophyta</taxon>
        <taxon>Embryophyta</taxon>
        <taxon>Tracheophyta</taxon>
        <taxon>Spermatophyta</taxon>
        <taxon>Magnoliopsida</taxon>
        <taxon>Liliopsida</taxon>
        <taxon>Asparagales</taxon>
        <taxon>Orchidaceae</taxon>
        <taxon>Orchidoideae</taxon>
        <taxon>Orchideae</taxon>
        <taxon>Orchidinae</taxon>
        <taxon>Platanthera</taxon>
    </lineage>
</organism>
<feature type="domain" description="DDE Tnp4" evidence="4">
    <location>
        <begin position="247"/>
        <end position="368"/>
    </location>
</feature>
<keyword evidence="2" id="KW-0479">Metal-binding</keyword>
<dbReference type="Pfam" id="PF13359">
    <property type="entry name" value="DDE_Tnp_4"/>
    <property type="match status" value="1"/>
</dbReference>
<keyword evidence="6" id="KW-1185">Reference proteome</keyword>
<evidence type="ECO:0000259" key="4">
    <source>
        <dbReference type="Pfam" id="PF13359"/>
    </source>
</evidence>
<accession>A0AAP0GC47</accession>
<feature type="region of interest" description="Disordered" evidence="3">
    <location>
        <begin position="67"/>
        <end position="91"/>
    </location>
</feature>
<comment type="cofactor">
    <cofactor evidence="1">
        <name>a divalent metal cation</name>
        <dbReference type="ChEBI" id="CHEBI:60240"/>
    </cofactor>
</comment>
<dbReference type="GO" id="GO:0046872">
    <property type="term" value="F:metal ion binding"/>
    <property type="evidence" value="ECO:0007669"/>
    <property type="project" value="UniProtKB-KW"/>
</dbReference>
<protein>
    <recommendedName>
        <fullName evidence="4">DDE Tnp4 domain-containing protein</fullName>
    </recommendedName>
</protein>
<reference evidence="5 6" key="1">
    <citation type="journal article" date="2022" name="Nat. Plants">
        <title>Genomes of leafy and leafless Platanthera orchids illuminate the evolution of mycoheterotrophy.</title>
        <authorList>
            <person name="Li M.H."/>
            <person name="Liu K.W."/>
            <person name="Li Z."/>
            <person name="Lu H.C."/>
            <person name="Ye Q.L."/>
            <person name="Zhang D."/>
            <person name="Wang J.Y."/>
            <person name="Li Y.F."/>
            <person name="Zhong Z.M."/>
            <person name="Liu X."/>
            <person name="Yu X."/>
            <person name="Liu D.K."/>
            <person name="Tu X.D."/>
            <person name="Liu B."/>
            <person name="Hao Y."/>
            <person name="Liao X.Y."/>
            <person name="Jiang Y.T."/>
            <person name="Sun W.H."/>
            <person name="Chen J."/>
            <person name="Chen Y.Q."/>
            <person name="Ai Y."/>
            <person name="Zhai J.W."/>
            <person name="Wu S.S."/>
            <person name="Zhou Z."/>
            <person name="Hsiao Y.Y."/>
            <person name="Wu W.L."/>
            <person name="Chen Y.Y."/>
            <person name="Lin Y.F."/>
            <person name="Hsu J.L."/>
            <person name="Li C.Y."/>
            <person name="Wang Z.W."/>
            <person name="Zhao X."/>
            <person name="Zhong W.Y."/>
            <person name="Ma X.K."/>
            <person name="Ma L."/>
            <person name="Huang J."/>
            <person name="Chen G.Z."/>
            <person name="Huang M.Z."/>
            <person name="Huang L."/>
            <person name="Peng D.H."/>
            <person name="Luo Y.B."/>
            <person name="Zou S.Q."/>
            <person name="Chen S.P."/>
            <person name="Lan S."/>
            <person name="Tsai W.C."/>
            <person name="Van de Peer Y."/>
            <person name="Liu Z.J."/>
        </authorList>
    </citation>
    <scope>NUCLEOTIDE SEQUENCE [LARGE SCALE GENOMIC DNA]</scope>
    <source>
        <strain evidence="5">Lor287</strain>
    </source>
</reference>
<dbReference type="EMBL" id="JBBWWQ010000003">
    <property type="protein sequence ID" value="KAK8950997.1"/>
    <property type="molecule type" value="Genomic_DNA"/>
</dbReference>
<feature type="compositionally biased region" description="Acidic residues" evidence="3">
    <location>
        <begin position="73"/>
        <end position="87"/>
    </location>
</feature>
<sequence>METRPLAALVSSLVSQALLLFFQANPNILLPSPLSLTMPSLLGLLTSCNIAATVSISTANLPRPRKRRREIDGLGENEEEGDEDKEEERESHEIIEEAIPGSAVPAFAPHPNPDHFKLQFGMRSSTFEWLTSLLDPLIDSRDPVGSSFRLPTATRLALGLSRLATGASYADLASRYSVPELAARFCARNLCRVLCTNFRFWLGFPKTPEELHPVSAGFASLAGLPGCCGAIASARFNLQSGPASAFVVADVSSRILSFVAMFRGDPPAFELLTKSTLYKKAVEGHLLGPEQYLVGDEGHHLFPWLMVPFVKPVPGSCEEDFNLALQMMCWPARRAIYSLHNWKVLSRLEEEASKVAVAFIGTCAILHNVLLMNDDESALADVGDECLLSSVQYKDEEKPAAVQKAVLLRNTLAMKARESEVL</sequence>
<evidence type="ECO:0000256" key="3">
    <source>
        <dbReference type="SAM" id="MobiDB-lite"/>
    </source>
</evidence>
<evidence type="ECO:0000313" key="6">
    <source>
        <dbReference type="Proteomes" id="UP001418222"/>
    </source>
</evidence>
<dbReference type="AlphaFoldDB" id="A0AAP0GC47"/>
<gene>
    <name evidence="5" type="ORF">KSP39_PZI003705</name>
</gene>
<evidence type="ECO:0000256" key="2">
    <source>
        <dbReference type="ARBA" id="ARBA00022723"/>
    </source>
</evidence>
<dbReference type="InterPro" id="IPR027806">
    <property type="entry name" value="HARBI1_dom"/>
</dbReference>
<dbReference type="Proteomes" id="UP001418222">
    <property type="component" value="Unassembled WGS sequence"/>
</dbReference>
<comment type="caution">
    <text evidence="5">The sequence shown here is derived from an EMBL/GenBank/DDBJ whole genome shotgun (WGS) entry which is preliminary data.</text>
</comment>
<evidence type="ECO:0000256" key="1">
    <source>
        <dbReference type="ARBA" id="ARBA00001968"/>
    </source>
</evidence>
<evidence type="ECO:0000313" key="5">
    <source>
        <dbReference type="EMBL" id="KAK8950997.1"/>
    </source>
</evidence>